<evidence type="ECO:0000256" key="1">
    <source>
        <dbReference type="SAM" id="MobiDB-lite"/>
    </source>
</evidence>
<reference evidence="2 3" key="1">
    <citation type="submission" date="2013-05" db="EMBL/GenBank/DDBJ databases">
        <title>Genome sequence of Streptomyces sparsogenes DSM 40356.</title>
        <authorList>
            <person name="Coyne S."/>
            <person name="Seebeck F.P."/>
        </authorList>
    </citation>
    <scope>NUCLEOTIDE SEQUENCE [LARGE SCALE GENOMIC DNA]</scope>
    <source>
        <strain evidence="2 3">DSM 40356</strain>
    </source>
</reference>
<organism evidence="2 3">
    <name type="scientific">Streptomyces sparsogenes DSM 40356</name>
    <dbReference type="NCBI Taxonomy" id="1331668"/>
    <lineage>
        <taxon>Bacteria</taxon>
        <taxon>Bacillati</taxon>
        <taxon>Actinomycetota</taxon>
        <taxon>Actinomycetes</taxon>
        <taxon>Kitasatosporales</taxon>
        <taxon>Streptomycetaceae</taxon>
        <taxon>Streptomyces</taxon>
    </lineage>
</organism>
<dbReference type="InterPro" id="IPR044843">
    <property type="entry name" value="Trans_IPPS_bact-type"/>
</dbReference>
<gene>
    <name evidence="2" type="ORF">SPAR_01324</name>
</gene>
<dbReference type="InterPro" id="IPR002060">
    <property type="entry name" value="Squ/phyt_synthse"/>
</dbReference>
<dbReference type="AlphaFoldDB" id="A0A1R1SSM9"/>
<dbReference type="Proteomes" id="UP000186168">
    <property type="component" value="Unassembled WGS sequence"/>
</dbReference>
<dbReference type="EMBL" id="ASQP01000018">
    <property type="protein sequence ID" value="OMI41341.1"/>
    <property type="molecule type" value="Genomic_DNA"/>
</dbReference>
<name>A0A1R1SSM9_9ACTN</name>
<dbReference type="SFLD" id="SFLDG01018">
    <property type="entry name" value="Squalene/Phytoene_Synthase_Lik"/>
    <property type="match status" value="1"/>
</dbReference>
<accession>A0A1R1SSM9</accession>
<dbReference type="GO" id="GO:0004311">
    <property type="term" value="F:geranylgeranyl diphosphate synthase activity"/>
    <property type="evidence" value="ECO:0007669"/>
    <property type="project" value="InterPro"/>
</dbReference>
<dbReference type="NCBIfam" id="TIGR03464">
    <property type="entry name" value="HpnC"/>
    <property type="match status" value="1"/>
</dbReference>
<dbReference type="PANTHER" id="PTHR31480">
    <property type="entry name" value="BIFUNCTIONAL LYCOPENE CYCLASE/PHYTOENE SYNTHASE"/>
    <property type="match status" value="1"/>
</dbReference>
<dbReference type="SUPFAM" id="SSF48576">
    <property type="entry name" value="Terpenoid synthases"/>
    <property type="match status" value="1"/>
</dbReference>
<dbReference type="STRING" id="67365.GCA_001704635_01025"/>
<dbReference type="GO" id="GO:0016114">
    <property type="term" value="P:terpenoid biosynthetic process"/>
    <property type="evidence" value="ECO:0007669"/>
    <property type="project" value="UniProtKB-ARBA"/>
</dbReference>
<dbReference type="InterPro" id="IPR033904">
    <property type="entry name" value="Trans_IPPS_HH"/>
</dbReference>
<evidence type="ECO:0000313" key="2">
    <source>
        <dbReference type="EMBL" id="OMI41341.1"/>
    </source>
</evidence>
<proteinExistence type="predicted"/>
<dbReference type="Pfam" id="PF00494">
    <property type="entry name" value="SQS_PSY"/>
    <property type="match status" value="1"/>
</dbReference>
<evidence type="ECO:0000313" key="3">
    <source>
        <dbReference type="Proteomes" id="UP000186168"/>
    </source>
</evidence>
<keyword evidence="3" id="KW-1185">Reference proteome</keyword>
<dbReference type="InterPro" id="IPR008949">
    <property type="entry name" value="Isoprenoid_synthase_dom_sf"/>
</dbReference>
<sequence length="325" mass="34920">MVTVEDEHSGLHTTSSGPSDGQEAARAVLDKAAHENFPVAPFFLPRAWRTDLMAIYGYARLVDDIGDGDLPPGGADARLLGVDPERADDPLAMLDAFEADLRRVFDGAGGARGVSAAPSATPRHPLLRALRPTVHHHRLAPEPFLGLIEANRQDQRVRRYATYEELLAYCELSANPVGRLVLGVTGTTSPERVRRSDAICTALQIIEHLQDVAEDLRRDRVYLPAEDMRRFGVTEADLAAPSAGAPVRALIAHEAARAETLLNEGAPLVGSVHGRLKWLLAGFVAGGRAALRAVAATGYDVLPGPPRPTKLSLLREAGATLRREG</sequence>
<protein>
    <submittedName>
        <fullName evidence="2">Squalene/phytoene synthase</fullName>
    </submittedName>
</protein>
<dbReference type="SFLD" id="SFLDG01212">
    <property type="entry name" value="Phytoene_synthase_like"/>
    <property type="match status" value="1"/>
</dbReference>
<dbReference type="SFLD" id="SFLDS00005">
    <property type="entry name" value="Isoprenoid_Synthase_Type_I"/>
    <property type="match status" value="1"/>
</dbReference>
<dbReference type="InterPro" id="IPR017827">
    <property type="entry name" value="HSQ_synthase_HpnC"/>
</dbReference>
<feature type="compositionally biased region" description="Basic and acidic residues" evidence="1">
    <location>
        <begin position="1"/>
        <end position="10"/>
    </location>
</feature>
<dbReference type="CDD" id="cd00683">
    <property type="entry name" value="Trans_IPPS_HH"/>
    <property type="match status" value="1"/>
</dbReference>
<dbReference type="Gene3D" id="1.10.600.10">
    <property type="entry name" value="Farnesyl Diphosphate Synthase"/>
    <property type="match status" value="1"/>
</dbReference>
<dbReference type="GO" id="GO:0051996">
    <property type="term" value="F:squalene synthase [NAD(P)H] activity"/>
    <property type="evidence" value="ECO:0007669"/>
    <property type="project" value="InterPro"/>
</dbReference>
<feature type="region of interest" description="Disordered" evidence="1">
    <location>
        <begin position="1"/>
        <end position="24"/>
    </location>
</feature>
<comment type="caution">
    <text evidence="2">The sequence shown here is derived from an EMBL/GenBank/DDBJ whole genome shotgun (WGS) entry which is preliminary data.</text>
</comment>